<sequence>MTDHVPINPCTIPQFTGDLDALEQDKNAITAAAGTFRDAGSNVDSEFQGLSAFYSAPEAAQLFATTKPVKTDSDFFADQLESAATALGEYITEARPIVARLKELQTKATTFSSKISGDAHWKDDGDKIDENNDLIHDVNAAVSAFWAAERTCANKIRALYCAPPLTADDGSHGANMYGYKGEDLNKAQDLPWGSQLEETHRAWEVGYWVKSFVWDGLIVDGIWGTIRGLGTLVGVDGWDKAGQAWTGLAKLATGLAIMSVPGMSTAFWMADDKDLPGWIRDSRTAVKETGKALVAWDEWGKNPARAAGAVTFNVLTTVFTGGAGTAAKAGTVAKVISVAGKAGRLIDPITYIGKAGSLAKMKIGDLFANLGKVDGAFPKIDDVIWKDLPKADAPGITFPHPEDTVRLPDDALGRPQYFDKTTNQLLDHNGLPKQDLTSVPKGGDHPLAEVPKQEKVPVGVGAHTADVTSHTPGGTASHTPGGAADHTPGGIADNGAHNSHAEPGGGTGTGGHGGNDTTPTGGTAHGGDGGGVPHQGDGGGIPHQGGGGIPHQGGSGLPDNLGHGPGHGADGTGPVAPGHGERPELPPHRDNPHDYTTAERKQIMEYQVHRANDPTDPYFKKYYNKLGYRLRADVPDHTGLVPPQLVETAPDVWVPKSDIPPPIPPDYLGKATSIDHTHPSVTKELRDSLDQAAKERHDAIAADKGPHDAYGDAKAAHKAHGTAETQAALDAARAEHAPLHEALSKKSEAYGEAIAREHAIPREFHGAEEQKLHGPDNGNDQFDQVYKHGDRYVVVEAKSNVTTELGERRIGGVRVSQGTRAYFEDILKQMKKRGEKIQSEKDLYEALKAALDANPPRIDYVVVKGADNTGTYAGYTIRRFDLTK</sequence>
<feature type="region of interest" description="Disordered" evidence="1">
    <location>
        <begin position="422"/>
        <end position="594"/>
    </location>
</feature>
<reference evidence="2 3" key="1">
    <citation type="submission" date="2017-11" db="EMBL/GenBank/DDBJ databases">
        <title>Complete genome sequence of Streptomyces lavendulae subsp. lavendulae CCM 3239 (formerly 'Streptomyces aureofaciens CCM 3239'), the producer of the angucycline-type antibiotic auricin.</title>
        <authorList>
            <person name="Busche T."/>
            <person name="Novakova R."/>
            <person name="Al'Dilaimi A."/>
            <person name="Homerova D."/>
            <person name="Feckova L."/>
            <person name="Rezuchova B."/>
            <person name="Mingyar E."/>
            <person name="Csolleiova D."/>
            <person name="Bekeova C."/>
            <person name="Winkler A."/>
            <person name="Sevcikova B."/>
            <person name="Kalinowski J."/>
            <person name="Kormanec J."/>
            <person name="Ruckert C."/>
        </authorList>
    </citation>
    <scope>NUCLEOTIDE SEQUENCE [LARGE SCALE GENOMIC DNA]</scope>
    <source>
        <strain evidence="2 3">CCM 3239</strain>
    </source>
</reference>
<evidence type="ECO:0000313" key="3">
    <source>
        <dbReference type="Proteomes" id="UP000231791"/>
    </source>
</evidence>
<proteinExistence type="predicted"/>
<dbReference type="GeneID" id="49385257"/>
<feature type="compositionally biased region" description="Polar residues" evidence="1">
    <location>
        <begin position="466"/>
        <end position="478"/>
    </location>
</feature>
<evidence type="ECO:0000313" key="2">
    <source>
        <dbReference type="EMBL" id="ATZ26044.1"/>
    </source>
</evidence>
<feature type="compositionally biased region" description="Basic and acidic residues" evidence="1">
    <location>
        <begin position="579"/>
        <end position="594"/>
    </location>
</feature>
<name>A0A2K8PH28_STRLA</name>
<dbReference type="Proteomes" id="UP000231791">
    <property type="component" value="Chromosome"/>
</dbReference>
<organism evidence="2 3">
    <name type="scientific">Streptomyces lavendulae subsp. lavendulae</name>
    <dbReference type="NCBI Taxonomy" id="58340"/>
    <lineage>
        <taxon>Bacteria</taxon>
        <taxon>Bacillati</taxon>
        <taxon>Actinomycetota</taxon>
        <taxon>Actinomycetes</taxon>
        <taxon>Kitasatosporales</taxon>
        <taxon>Streptomycetaceae</taxon>
        <taxon>Streptomyces</taxon>
    </lineage>
</organism>
<keyword evidence="3" id="KW-1185">Reference proteome</keyword>
<dbReference type="AlphaFoldDB" id="A0A2K8PH28"/>
<feature type="compositionally biased region" description="Gly residues" evidence="1">
    <location>
        <begin position="523"/>
        <end position="556"/>
    </location>
</feature>
<protein>
    <submittedName>
        <fullName evidence="2">Uncharacterized protein</fullName>
    </submittedName>
</protein>
<feature type="compositionally biased region" description="Gly residues" evidence="1">
    <location>
        <begin position="503"/>
        <end position="514"/>
    </location>
</feature>
<dbReference type="KEGG" id="slx:SLAV_21120"/>
<dbReference type="EMBL" id="CP024985">
    <property type="protein sequence ID" value="ATZ26044.1"/>
    <property type="molecule type" value="Genomic_DNA"/>
</dbReference>
<dbReference type="CDD" id="cd20739">
    <property type="entry name" value="PoNe_DUF637"/>
    <property type="match status" value="1"/>
</dbReference>
<dbReference type="InterPro" id="IPR049762">
    <property type="entry name" value="PoNe_dom"/>
</dbReference>
<accession>A0A2K8PH28</accession>
<feature type="compositionally biased region" description="Basic and acidic residues" evidence="1">
    <location>
        <begin position="442"/>
        <end position="455"/>
    </location>
</feature>
<gene>
    <name evidence="2" type="ORF">SLAV_21120</name>
</gene>
<dbReference type="RefSeq" id="WP_100660929.1">
    <property type="nucleotide sequence ID" value="NZ_CP024985.1"/>
</dbReference>
<evidence type="ECO:0000256" key="1">
    <source>
        <dbReference type="SAM" id="MobiDB-lite"/>
    </source>
</evidence>